<protein>
    <recommendedName>
        <fullName evidence="6">Aminopeptidase P N-terminal domain-containing protein</fullName>
    </recommendedName>
</protein>
<dbReference type="SMART" id="SM01011">
    <property type="entry name" value="AMP_N"/>
    <property type="match status" value="1"/>
</dbReference>
<dbReference type="PANTHER" id="PTHR43226">
    <property type="entry name" value="XAA-PRO AMINOPEPTIDASE 3"/>
    <property type="match status" value="1"/>
</dbReference>
<proteinExistence type="inferred from homology"/>
<dbReference type="GO" id="GO:0005829">
    <property type="term" value="C:cytosol"/>
    <property type="evidence" value="ECO:0007669"/>
    <property type="project" value="TreeGrafter"/>
</dbReference>
<name>A0A381VMB6_9ZZZZ</name>
<dbReference type="AlphaFoldDB" id="A0A381VMB6"/>
<evidence type="ECO:0000256" key="2">
    <source>
        <dbReference type="ARBA" id="ARBA00008766"/>
    </source>
</evidence>
<evidence type="ECO:0000256" key="3">
    <source>
        <dbReference type="ARBA" id="ARBA00022723"/>
    </source>
</evidence>
<dbReference type="InterPro" id="IPR001131">
    <property type="entry name" value="Peptidase_M24B_aminopep-P_CS"/>
</dbReference>
<dbReference type="EMBL" id="UINC01009236">
    <property type="protein sequence ID" value="SVA41440.1"/>
    <property type="molecule type" value="Genomic_DNA"/>
</dbReference>
<evidence type="ECO:0000256" key="4">
    <source>
        <dbReference type="ARBA" id="ARBA00022801"/>
    </source>
</evidence>
<dbReference type="PROSITE" id="PS00491">
    <property type="entry name" value="PROLINE_PEPTIDASE"/>
    <property type="match status" value="1"/>
</dbReference>
<evidence type="ECO:0000256" key="5">
    <source>
        <dbReference type="ARBA" id="ARBA00023211"/>
    </source>
</evidence>
<dbReference type="FunFam" id="3.90.230.10:FF:000002">
    <property type="entry name" value="Xaa-Pro aminopeptidase 3"/>
    <property type="match status" value="1"/>
</dbReference>
<dbReference type="GO" id="GO:0030145">
    <property type="term" value="F:manganese ion binding"/>
    <property type="evidence" value="ECO:0007669"/>
    <property type="project" value="InterPro"/>
</dbReference>
<sequence>MSLEYKKRRNKLSRLIGKDGIAILPTAPYKNRSRDTYYPYRPDSDFFYFTGFSEPDALMILAPGRPEGEFILLLRPKDPLKETWDGHMEGLIGAKRNFGANQSYKIEDLIKVLAEVFPNRQKIFYTLGNQNDYDKKVIDTFNQVRANQRRGGVVPTEVVSLEPLIHDMRLVKSREEISRMKESARISVEAHYKVMDECKDGVYEYQIQASINHQFGQYGAVPAYDSIVASGNNACTLHYIENKDVLKSGDLLLTDAGCEHQMYAADITRTVPVSGTFNEQQKAIYSIVLDTQKKAIESVRPGQTFENIQNDAITNITKGLRKLGLLSGSLQSLIKNEAYKDFYMHGIGHWLGMDVHDVGAYMSDAGKSKKFVPGMVLTIEPGIYISKKNKKVQKSWRGIGVRIEDDVLVTKKGCEVLTGKLSKEINEIEQRMSLN</sequence>
<reference evidence="7" key="1">
    <citation type="submission" date="2018-05" db="EMBL/GenBank/DDBJ databases">
        <authorList>
            <person name="Lanie J.A."/>
            <person name="Ng W.-L."/>
            <person name="Kazmierczak K.M."/>
            <person name="Andrzejewski T.M."/>
            <person name="Davidsen T.M."/>
            <person name="Wayne K.J."/>
            <person name="Tettelin H."/>
            <person name="Glass J.I."/>
            <person name="Rusch D."/>
            <person name="Podicherti R."/>
            <person name="Tsui H.-C.T."/>
            <person name="Winkler M.E."/>
        </authorList>
    </citation>
    <scope>NUCLEOTIDE SEQUENCE</scope>
</reference>
<dbReference type="SUPFAM" id="SSF55920">
    <property type="entry name" value="Creatinase/aminopeptidase"/>
    <property type="match status" value="1"/>
</dbReference>
<dbReference type="Pfam" id="PF00557">
    <property type="entry name" value="Peptidase_M24"/>
    <property type="match status" value="1"/>
</dbReference>
<dbReference type="SUPFAM" id="SSF53092">
    <property type="entry name" value="Creatinase/prolidase N-terminal domain"/>
    <property type="match status" value="1"/>
</dbReference>
<evidence type="ECO:0000313" key="7">
    <source>
        <dbReference type="EMBL" id="SVA41440.1"/>
    </source>
</evidence>
<comment type="similarity">
    <text evidence="2">Belongs to the peptidase M24B family.</text>
</comment>
<dbReference type="InterPro" id="IPR000994">
    <property type="entry name" value="Pept_M24"/>
</dbReference>
<keyword evidence="4" id="KW-0378">Hydrolase</keyword>
<dbReference type="PANTHER" id="PTHR43226:SF4">
    <property type="entry name" value="XAA-PRO AMINOPEPTIDASE 3"/>
    <property type="match status" value="1"/>
</dbReference>
<dbReference type="Pfam" id="PF05195">
    <property type="entry name" value="AMP_N"/>
    <property type="match status" value="1"/>
</dbReference>
<dbReference type="CDD" id="cd01087">
    <property type="entry name" value="Prolidase"/>
    <property type="match status" value="1"/>
</dbReference>
<dbReference type="InterPro" id="IPR029149">
    <property type="entry name" value="Creatin/AminoP/Spt16_N"/>
</dbReference>
<dbReference type="GO" id="GO:0070006">
    <property type="term" value="F:metalloaminopeptidase activity"/>
    <property type="evidence" value="ECO:0007669"/>
    <property type="project" value="InterPro"/>
</dbReference>
<accession>A0A381VMB6</accession>
<evidence type="ECO:0000259" key="6">
    <source>
        <dbReference type="SMART" id="SM01011"/>
    </source>
</evidence>
<dbReference type="Gene3D" id="3.90.230.10">
    <property type="entry name" value="Creatinase/methionine aminopeptidase superfamily"/>
    <property type="match status" value="1"/>
</dbReference>
<evidence type="ECO:0000256" key="1">
    <source>
        <dbReference type="ARBA" id="ARBA00001936"/>
    </source>
</evidence>
<organism evidence="7">
    <name type="scientific">marine metagenome</name>
    <dbReference type="NCBI Taxonomy" id="408172"/>
    <lineage>
        <taxon>unclassified sequences</taxon>
        <taxon>metagenomes</taxon>
        <taxon>ecological metagenomes</taxon>
    </lineage>
</organism>
<comment type="cofactor">
    <cofactor evidence="1">
        <name>Mn(2+)</name>
        <dbReference type="ChEBI" id="CHEBI:29035"/>
    </cofactor>
</comment>
<dbReference type="GO" id="GO:0006508">
    <property type="term" value="P:proteolysis"/>
    <property type="evidence" value="ECO:0007669"/>
    <property type="project" value="TreeGrafter"/>
</dbReference>
<gene>
    <name evidence="7" type="ORF">METZ01_LOCUS94294</name>
</gene>
<keyword evidence="3" id="KW-0479">Metal-binding</keyword>
<dbReference type="Gene3D" id="3.40.350.10">
    <property type="entry name" value="Creatinase/prolidase N-terminal domain"/>
    <property type="match status" value="1"/>
</dbReference>
<dbReference type="InterPro" id="IPR036005">
    <property type="entry name" value="Creatinase/aminopeptidase-like"/>
</dbReference>
<dbReference type="InterPro" id="IPR052433">
    <property type="entry name" value="X-Pro_dipept-like"/>
</dbReference>
<keyword evidence="5" id="KW-0464">Manganese</keyword>
<feature type="domain" description="Aminopeptidase P N-terminal" evidence="6">
    <location>
        <begin position="1"/>
        <end position="134"/>
    </location>
</feature>
<dbReference type="InterPro" id="IPR007865">
    <property type="entry name" value="Aminopep_P_N"/>
</dbReference>